<accession>X6PFW7</accession>
<dbReference type="GO" id="GO:0006869">
    <property type="term" value="P:lipid transport"/>
    <property type="evidence" value="ECO:0007669"/>
    <property type="project" value="UniProtKB-KW"/>
</dbReference>
<dbReference type="GO" id="GO:0043495">
    <property type="term" value="F:protein-membrane adaptor activity"/>
    <property type="evidence" value="ECO:0007669"/>
    <property type="project" value="TreeGrafter"/>
</dbReference>
<dbReference type="GO" id="GO:0005789">
    <property type="term" value="C:endoplasmic reticulum membrane"/>
    <property type="evidence" value="ECO:0007669"/>
    <property type="project" value="UniProtKB-SubCell"/>
</dbReference>
<comment type="subcellular location">
    <subcellularLocation>
        <location evidence="1">Endoplasmic reticulum membrane</location>
        <topology evidence="1">Peripheral membrane protein</topology>
    </subcellularLocation>
    <subcellularLocation>
        <location evidence="2">Preautophagosomal structure membrane</location>
        <topology evidence="2">Peripheral membrane protein</topology>
    </subcellularLocation>
</comment>
<sequence>MGDFIDVNADMSNPFFEQAMKRRHKANRSKQAVPTAIHRSMDLAGLAENSNKSPNRMEYREPVDYNDDDQHRQVMMEQSSGWYNDMHNVQWNGSAMNLIRPSVRKEENDSAAVVADKKDGGNDSKSEHVVKPNLRADLVIDNYLNQKLQEQYQSFTDPNLPKDFPRPNTQIKLKDICIHWTIFGGFDWPVEETAHSDNPSNFTKKRDESEVIEHLYEKYDDDFERQPPKNKTFDSENASHASMPYRLNKPLTAYQSHRRVDKVMQFSLNHTQLFFYQFAKKDIVANRVVLSVETIEILDQIRESNFHKFLCFYRKHYQPYQHMFHFTMDNIRPEPYKDPERLEARVNVTILPLRLNVDQIAIDFLIEFFSGFANKQGNLYRCCCCCYCSQKEEICACCVNTEPNVVIPSEQEKPNESEVPNDEKSEASFDIPAYVMETTPAPELADSTMEIGNDDENKSHAEKIAHEPVSSNQEEDVDQSPLIEKKQVSYFSLLNDCFFVYLLVYFYLLVHFFPLSQVEITLQPFKTTGTVGWDGIALQLAWFWALDFSKHQAHRYVAGIQPVRSIVNVSAFLFLFLTKRIFLLSPFFFVCFFGTYKKIGSGVADLVLLPIKQFQKDGQLLRGLQQGARSFAHSMTMETLELSEGLFSTAHSALSTVHEAMDSAMHYDSSDTNRQKKHSRGQIHERSTLRKTELLGARPHMRQPRNTADGLRQAYECLSRGVFRAGHVIVAVPLEKYKASGIRASIKSVLKGVPSAILHPVIGATEAASKALVGIRNEMEGGDTDFNDQAKKMIDMGKTNRGVQESLFYLSPQKSDLVLIQQKNERTNKLLSFLFIPSLYRHCFVLFLNVLFSHVHVSPVCIFN</sequence>
<dbReference type="GO" id="GO:0061723">
    <property type="term" value="P:glycophagy"/>
    <property type="evidence" value="ECO:0007669"/>
    <property type="project" value="TreeGrafter"/>
</dbReference>
<dbReference type="GO" id="GO:0061908">
    <property type="term" value="C:phagophore"/>
    <property type="evidence" value="ECO:0007669"/>
    <property type="project" value="TreeGrafter"/>
</dbReference>
<name>X6PFW7_RETFI</name>
<evidence type="ECO:0000256" key="12">
    <source>
        <dbReference type="SAM" id="Phobius"/>
    </source>
</evidence>
<evidence type="ECO:0000256" key="7">
    <source>
        <dbReference type="ARBA" id="ARBA00023006"/>
    </source>
</evidence>
<organism evidence="13 14">
    <name type="scientific">Reticulomyxa filosa</name>
    <dbReference type="NCBI Taxonomy" id="46433"/>
    <lineage>
        <taxon>Eukaryota</taxon>
        <taxon>Sar</taxon>
        <taxon>Rhizaria</taxon>
        <taxon>Retaria</taxon>
        <taxon>Foraminifera</taxon>
        <taxon>Monothalamids</taxon>
        <taxon>Reticulomyxidae</taxon>
        <taxon>Reticulomyxa</taxon>
    </lineage>
</organism>
<dbReference type="AlphaFoldDB" id="X6PFW7"/>
<keyword evidence="6" id="KW-0256">Endoplasmic reticulum</keyword>
<evidence type="ECO:0000256" key="6">
    <source>
        <dbReference type="ARBA" id="ARBA00022824"/>
    </source>
</evidence>
<evidence type="ECO:0000256" key="8">
    <source>
        <dbReference type="ARBA" id="ARBA00023055"/>
    </source>
</evidence>
<comment type="caution">
    <text evidence="13">The sequence shown here is derived from an EMBL/GenBank/DDBJ whole genome shotgun (WGS) entry which is preliminary data.</text>
</comment>
<dbReference type="GO" id="GO:0034727">
    <property type="term" value="P:piecemeal microautophagy of the nucleus"/>
    <property type="evidence" value="ECO:0007669"/>
    <property type="project" value="TreeGrafter"/>
</dbReference>
<proteinExistence type="inferred from homology"/>
<evidence type="ECO:0000256" key="11">
    <source>
        <dbReference type="ARBA" id="ARBA00024615"/>
    </source>
</evidence>
<evidence type="ECO:0000256" key="1">
    <source>
        <dbReference type="ARBA" id="ARBA00004406"/>
    </source>
</evidence>
<comment type="similarity">
    <text evidence="3">Belongs to the ATG2 family.</text>
</comment>
<dbReference type="InterPro" id="IPR026849">
    <property type="entry name" value="ATG2"/>
</dbReference>
<comment type="catalytic activity">
    <reaction evidence="10">
        <text>a 1,2-diacyl-sn-glycero-3-phospho-L-serine(in) = a 1,2-diacyl-sn-glycero-3-phospho-L-serine(out)</text>
        <dbReference type="Rhea" id="RHEA:38663"/>
        <dbReference type="ChEBI" id="CHEBI:57262"/>
    </reaction>
</comment>
<evidence type="ECO:0000313" key="13">
    <source>
        <dbReference type="EMBL" id="ETO36998.1"/>
    </source>
</evidence>
<keyword evidence="12" id="KW-1133">Transmembrane helix</keyword>
<gene>
    <name evidence="13" type="ORF">RFI_00063</name>
</gene>
<dbReference type="OrthoDB" id="18982at2759"/>
<keyword evidence="9 12" id="KW-0472">Membrane</keyword>
<dbReference type="GO" id="GO:0034045">
    <property type="term" value="C:phagophore assembly site membrane"/>
    <property type="evidence" value="ECO:0007669"/>
    <property type="project" value="UniProtKB-SubCell"/>
</dbReference>
<evidence type="ECO:0000313" key="14">
    <source>
        <dbReference type="Proteomes" id="UP000023152"/>
    </source>
</evidence>
<evidence type="ECO:0000256" key="9">
    <source>
        <dbReference type="ARBA" id="ARBA00023136"/>
    </source>
</evidence>
<protein>
    <recommendedName>
        <fullName evidence="4">Autophagy-related protein 2</fullName>
    </recommendedName>
</protein>
<keyword evidence="14" id="KW-1185">Reference proteome</keyword>
<comment type="catalytic activity">
    <reaction evidence="11">
        <text>a 1,2-diacyl-sn-glycero-3-phosphoethanolamine(in) = a 1,2-diacyl-sn-glycero-3-phosphoethanolamine(out)</text>
        <dbReference type="Rhea" id="RHEA:38895"/>
        <dbReference type="ChEBI" id="CHEBI:64612"/>
    </reaction>
</comment>
<feature type="transmembrane region" description="Helical" evidence="12">
    <location>
        <begin position="566"/>
        <end position="593"/>
    </location>
</feature>
<dbReference type="PANTHER" id="PTHR13190:SF1">
    <property type="entry name" value="AUTOPHAGY-RELATED 2, ISOFORM A"/>
    <property type="match status" value="1"/>
</dbReference>
<dbReference type="GO" id="GO:0032266">
    <property type="term" value="F:phosphatidylinositol-3-phosphate binding"/>
    <property type="evidence" value="ECO:0007669"/>
    <property type="project" value="TreeGrafter"/>
</dbReference>
<feature type="transmembrane region" description="Helical" evidence="12">
    <location>
        <begin position="830"/>
        <end position="852"/>
    </location>
</feature>
<keyword evidence="8" id="KW-0445">Lipid transport</keyword>
<keyword evidence="5" id="KW-0813">Transport</keyword>
<evidence type="ECO:0000256" key="3">
    <source>
        <dbReference type="ARBA" id="ARBA00009714"/>
    </source>
</evidence>
<reference evidence="13 14" key="1">
    <citation type="journal article" date="2013" name="Curr. Biol.">
        <title>The Genome of the Foraminiferan Reticulomyxa filosa.</title>
        <authorList>
            <person name="Glockner G."/>
            <person name="Hulsmann N."/>
            <person name="Schleicher M."/>
            <person name="Noegel A.A."/>
            <person name="Eichinger L."/>
            <person name="Gallinger C."/>
            <person name="Pawlowski J."/>
            <person name="Sierra R."/>
            <person name="Euteneuer U."/>
            <person name="Pillet L."/>
            <person name="Moustafa A."/>
            <person name="Platzer M."/>
            <person name="Groth M."/>
            <person name="Szafranski K."/>
            <person name="Schliwa M."/>
        </authorList>
    </citation>
    <scope>NUCLEOTIDE SEQUENCE [LARGE SCALE GENOMIC DNA]</scope>
</reference>
<evidence type="ECO:0000256" key="4">
    <source>
        <dbReference type="ARBA" id="ARBA00018070"/>
    </source>
</evidence>
<evidence type="ECO:0000256" key="2">
    <source>
        <dbReference type="ARBA" id="ARBA00004623"/>
    </source>
</evidence>
<feature type="transmembrane region" description="Helical" evidence="12">
    <location>
        <begin position="498"/>
        <end position="515"/>
    </location>
</feature>
<evidence type="ECO:0000256" key="10">
    <source>
        <dbReference type="ARBA" id="ARBA00024479"/>
    </source>
</evidence>
<dbReference type="PANTHER" id="PTHR13190">
    <property type="entry name" value="AUTOPHAGY-RELATED 2, ISOFORM A"/>
    <property type="match status" value="1"/>
</dbReference>
<dbReference type="Proteomes" id="UP000023152">
    <property type="component" value="Unassembled WGS sequence"/>
</dbReference>
<dbReference type="Pfam" id="PF13329">
    <property type="entry name" value="ATG2_CAD"/>
    <property type="match status" value="2"/>
</dbReference>
<feature type="transmembrane region" description="Helical" evidence="12">
    <location>
        <begin position="527"/>
        <end position="546"/>
    </location>
</feature>
<dbReference type="EMBL" id="ASPP01000074">
    <property type="protein sequence ID" value="ETO36998.1"/>
    <property type="molecule type" value="Genomic_DNA"/>
</dbReference>
<dbReference type="GO" id="GO:0000422">
    <property type="term" value="P:autophagy of mitochondrion"/>
    <property type="evidence" value="ECO:0007669"/>
    <property type="project" value="TreeGrafter"/>
</dbReference>
<dbReference type="GO" id="GO:0000045">
    <property type="term" value="P:autophagosome assembly"/>
    <property type="evidence" value="ECO:0007669"/>
    <property type="project" value="TreeGrafter"/>
</dbReference>
<dbReference type="GO" id="GO:0061709">
    <property type="term" value="P:reticulophagy"/>
    <property type="evidence" value="ECO:0007669"/>
    <property type="project" value="TreeGrafter"/>
</dbReference>
<keyword evidence="12" id="KW-0812">Transmembrane</keyword>
<keyword evidence="7" id="KW-0072">Autophagy</keyword>
<evidence type="ECO:0000256" key="5">
    <source>
        <dbReference type="ARBA" id="ARBA00022448"/>
    </source>
</evidence>